<gene>
    <name evidence="2" type="ORF">DXT76_16090</name>
</gene>
<evidence type="ECO:0000256" key="1">
    <source>
        <dbReference type="SAM" id="Phobius"/>
    </source>
</evidence>
<protein>
    <submittedName>
        <fullName evidence="2">Uncharacterized protein</fullName>
    </submittedName>
</protein>
<feature type="transmembrane region" description="Helical" evidence="1">
    <location>
        <begin position="58"/>
        <end position="74"/>
    </location>
</feature>
<evidence type="ECO:0000313" key="2">
    <source>
        <dbReference type="EMBL" id="RDY69897.1"/>
    </source>
</evidence>
<reference evidence="2 3" key="1">
    <citation type="submission" date="2018-08" db="EMBL/GenBank/DDBJ databases">
        <title>Genome sequence of strict halophilic Halobacillus trueperi SS1 isolated from Lunsu, a salty water body of North West Himalayas.</title>
        <authorList>
            <person name="Gupta S."/>
            <person name="Sharma P."/>
            <person name="Dev K."/>
            <person name="Baumler D."/>
            <person name="Sourirajan A."/>
        </authorList>
    </citation>
    <scope>NUCLEOTIDE SEQUENCE [LARGE SCALE GENOMIC DNA]</scope>
    <source>
        <strain evidence="2 3">SS1</strain>
    </source>
</reference>
<keyword evidence="1" id="KW-1133">Transmembrane helix</keyword>
<proteinExistence type="predicted"/>
<dbReference type="EMBL" id="QTLC01000057">
    <property type="protein sequence ID" value="RDY69897.1"/>
    <property type="molecule type" value="Genomic_DNA"/>
</dbReference>
<keyword evidence="1" id="KW-0812">Transmembrane</keyword>
<keyword evidence="1" id="KW-0472">Membrane</keyword>
<evidence type="ECO:0000313" key="3">
    <source>
        <dbReference type="Proteomes" id="UP000257032"/>
    </source>
</evidence>
<dbReference type="RefSeq" id="WP_115894775.1">
    <property type="nucleotide sequence ID" value="NZ_QTLC01000057.1"/>
</dbReference>
<name>A0A3D8VKL1_9BACI</name>
<accession>A0A3D8VKL1</accession>
<dbReference type="Proteomes" id="UP000257032">
    <property type="component" value="Unassembled WGS sequence"/>
</dbReference>
<sequence length="82" mass="9159">MELMQVYPWLMPALLIISIGTLFGSYLTFRAEKYMMLIAIGMVQTLISTMLATSVGPLLFGIGLTQFYVGIVNMKKVKGYET</sequence>
<dbReference type="AlphaFoldDB" id="A0A3D8VKL1"/>
<comment type="caution">
    <text evidence="2">The sequence shown here is derived from an EMBL/GenBank/DDBJ whole genome shotgun (WGS) entry which is preliminary data.</text>
</comment>
<organism evidence="2 3">
    <name type="scientific">Halobacillus trueperi</name>
    <dbReference type="NCBI Taxonomy" id="156205"/>
    <lineage>
        <taxon>Bacteria</taxon>
        <taxon>Bacillati</taxon>
        <taxon>Bacillota</taxon>
        <taxon>Bacilli</taxon>
        <taxon>Bacillales</taxon>
        <taxon>Bacillaceae</taxon>
        <taxon>Halobacillus</taxon>
    </lineage>
</organism>
<feature type="transmembrane region" description="Helical" evidence="1">
    <location>
        <begin position="6"/>
        <end position="27"/>
    </location>
</feature>